<evidence type="ECO:0000313" key="1">
    <source>
        <dbReference type="EMBL" id="BAF00410.1"/>
    </source>
</evidence>
<accession>Q0WR39</accession>
<name>Q0WR39_ARATH</name>
<protein>
    <submittedName>
        <fullName evidence="1">Uncharacterized protein</fullName>
    </submittedName>
</protein>
<reference evidence="1" key="1">
    <citation type="submission" date="2006-07" db="EMBL/GenBank/DDBJ databases">
        <title>Large-scale analysis of RIKEN Arabidopsis full-length (RAFL) cDNAs.</title>
        <authorList>
            <person name="Totoki Y."/>
            <person name="Seki M."/>
            <person name="Ishida J."/>
            <person name="Nakajima M."/>
            <person name="Enju A."/>
            <person name="Morosawa T."/>
            <person name="Kamiya A."/>
            <person name="Narusaka M."/>
            <person name="Shin-i T."/>
            <person name="Nakagawa M."/>
            <person name="Sakamoto N."/>
            <person name="Oishi K."/>
            <person name="Kohara Y."/>
            <person name="Kobayashi M."/>
            <person name="Toyoda A."/>
            <person name="Sakaki Y."/>
            <person name="Sakurai T."/>
            <person name="Iida K."/>
            <person name="Akiyama K."/>
            <person name="Satou M."/>
            <person name="Toyoda T."/>
            <person name="Konagaya A."/>
            <person name="Carninci P."/>
            <person name="Kawai J."/>
            <person name="Hayashizaki Y."/>
            <person name="Shinozaki K."/>
        </authorList>
    </citation>
    <scope>NUCLEOTIDE SEQUENCE</scope>
</reference>
<sequence length="116" mass="12630">MVINLAGENRSVVSSAVIDLPDLVSGDITAVKGVFVVMHPNFENTFINSDLPAKITNIVFVTFLHLPTNTFGEFMHLLFLKLAEFCSESFTRSVKSMLVVVVVVVSGGEVKIGERS</sequence>
<organism evidence="1">
    <name type="scientific">Arabidopsis thaliana</name>
    <name type="common">Mouse-ear cress</name>
    <dbReference type="NCBI Taxonomy" id="3702"/>
    <lineage>
        <taxon>Eukaryota</taxon>
        <taxon>Viridiplantae</taxon>
        <taxon>Streptophyta</taxon>
        <taxon>Embryophyta</taxon>
        <taxon>Tracheophyta</taxon>
        <taxon>Spermatophyta</taxon>
        <taxon>Magnoliopsida</taxon>
        <taxon>eudicotyledons</taxon>
        <taxon>Gunneridae</taxon>
        <taxon>Pentapetalae</taxon>
        <taxon>rosids</taxon>
        <taxon>malvids</taxon>
        <taxon>Brassicales</taxon>
        <taxon>Brassicaceae</taxon>
        <taxon>Camelineae</taxon>
        <taxon>Arabidopsis</taxon>
    </lineage>
</organism>
<proteinExistence type="evidence at transcript level"/>
<dbReference type="AlphaFoldDB" id="Q0WR39"/>
<dbReference type="EMBL" id="AK228484">
    <property type="protein sequence ID" value="BAF00410.1"/>
    <property type="molecule type" value="mRNA"/>
</dbReference>